<reference evidence="2" key="1">
    <citation type="journal article" date="2014" name="Int. J. Syst. Evol. Microbiol.">
        <title>Complete genome sequence of Corynebacterium casei LMG S-19264T (=DSM 44701T), isolated from a smear-ripened cheese.</title>
        <authorList>
            <consortium name="US DOE Joint Genome Institute (JGI-PGF)"/>
            <person name="Walter F."/>
            <person name="Albersmeier A."/>
            <person name="Kalinowski J."/>
            <person name="Ruckert C."/>
        </authorList>
    </citation>
    <scope>NUCLEOTIDE SEQUENCE</scope>
    <source>
        <strain evidence="2">CGMCC 1.12726</strain>
    </source>
</reference>
<name>A0A917CG65_9GAMM</name>
<sequence length="198" mass="21474">MRSMLRAFSAAALLLCAGLAAAQETGKLTVDIAAFNSEIELKPKIKAQLESGGLEWGAKDGLVVFTMVNKRFINFDIPNFTRYGTQQTVELPAGDYKITGIGLIPSTAFSPEKILNKGAYFNEGIMAFRIEPGQTVTLKVNPVIRKNATFFINYFMPEILVAVEQNGQTGAETSVVAKTDASTPWAGYTGPLKFTPVK</sequence>
<gene>
    <name evidence="2" type="ORF">GCM10010960_07400</name>
</gene>
<feature type="signal peptide" evidence="1">
    <location>
        <begin position="1"/>
        <end position="22"/>
    </location>
</feature>
<comment type="caution">
    <text evidence="2">The sequence shown here is derived from an EMBL/GenBank/DDBJ whole genome shotgun (WGS) entry which is preliminary data.</text>
</comment>
<evidence type="ECO:0000313" key="3">
    <source>
        <dbReference type="Proteomes" id="UP000632858"/>
    </source>
</evidence>
<keyword evidence="3" id="KW-1185">Reference proteome</keyword>
<accession>A0A917CG65</accession>
<protein>
    <recommendedName>
        <fullName evidence="4">DUF4382 domain-containing protein</fullName>
    </recommendedName>
</protein>
<keyword evidence="1" id="KW-0732">Signal</keyword>
<evidence type="ECO:0000256" key="1">
    <source>
        <dbReference type="SAM" id="SignalP"/>
    </source>
</evidence>
<dbReference type="AlphaFoldDB" id="A0A917CG65"/>
<proteinExistence type="predicted"/>
<dbReference type="Proteomes" id="UP000632858">
    <property type="component" value="Unassembled WGS sequence"/>
</dbReference>
<evidence type="ECO:0008006" key="4">
    <source>
        <dbReference type="Google" id="ProtNLM"/>
    </source>
</evidence>
<feature type="chain" id="PRO_5036719704" description="DUF4382 domain-containing protein" evidence="1">
    <location>
        <begin position="23"/>
        <end position="198"/>
    </location>
</feature>
<reference evidence="2" key="2">
    <citation type="submission" date="2020-09" db="EMBL/GenBank/DDBJ databases">
        <authorList>
            <person name="Sun Q."/>
            <person name="Zhou Y."/>
        </authorList>
    </citation>
    <scope>NUCLEOTIDE SEQUENCE</scope>
    <source>
        <strain evidence="2">CGMCC 1.12726</strain>
    </source>
</reference>
<organism evidence="2 3">
    <name type="scientific">Arenimonas maotaiensis</name>
    <dbReference type="NCBI Taxonomy" id="1446479"/>
    <lineage>
        <taxon>Bacteria</taxon>
        <taxon>Pseudomonadati</taxon>
        <taxon>Pseudomonadota</taxon>
        <taxon>Gammaproteobacteria</taxon>
        <taxon>Lysobacterales</taxon>
        <taxon>Lysobacteraceae</taxon>
        <taxon>Arenimonas</taxon>
    </lineage>
</organism>
<dbReference type="EMBL" id="BMFO01000001">
    <property type="protein sequence ID" value="GGF88025.1"/>
    <property type="molecule type" value="Genomic_DNA"/>
</dbReference>
<evidence type="ECO:0000313" key="2">
    <source>
        <dbReference type="EMBL" id="GGF88025.1"/>
    </source>
</evidence>